<sequence>MMMPLFLLTLIATFTTVIGQDWIPASNGDIPDYAVAGGTDDRYYGDTLYVCKGDINGDEASGKVGSHHKGCHLPYCGAEIEVDPYYVLTNPPWQEFTLDWTSGTYKKGSVPSNAVSFSQNHFVGRYNRNGHYIPGKVVQATDRFYYPYDGSEHCEKKGYYVLVKNSRPIDHYELFDVVYNFTGAYQTLSNDPIIMDSQNVVNNSPYITSTSRSLTITETTTSEWSETHRFEMYVGIKVTVRAGIPFFASARGRWEVTGTSTHEYTYGETHTTTVTSTHEVTTLLPPQSKIHTYTTARKANIFVPFTATVRIMFTNGYYQDMKNISGEYTDVHQTSFVTYIDDEPLLEEDGQQGNVSYPCWL</sequence>
<reference evidence="2" key="1">
    <citation type="submission" date="2021-10" db="EMBL/GenBank/DDBJ databases">
        <title>Tropical sea cucumber genome reveals ecological adaptation and Cuvierian tubules defense mechanism.</title>
        <authorList>
            <person name="Chen T."/>
        </authorList>
    </citation>
    <scope>NUCLEOTIDE SEQUENCE</scope>
    <source>
        <strain evidence="2">Nanhai2018</strain>
        <tissue evidence="2">Muscle</tissue>
    </source>
</reference>
<protein>
    <submittedName>
        <fullName evidence="2">Natterin-2</fullName>
    </submittedName>
</protein>
<organism evidence="2 3">
    <name type="scientific">Holothuria leucospilota</name>
    <name type="common">Black long sea cucumber</name>
    <name type="synonym">Mertensiothuria leucospilota</name>
    <dbReference type="NCBI Taxonomy" id="206669"/>
    <lineage>
        <taxon>Eukaryota</taxon>
        <taxon>Metazoa</taxon>
        <taxon>Echinodermata</taxon>
        <taxon>Eleutherozoa</taxon>
        <taxon>Echinozoa</taxon>
        <taxon>Holothuroidea</taxon>
        <taxon>Aspidochirotacea</taxon>
        <taxon>Aspidochirotida</taxon>
        <taxon>Holothuriidae</taxon>
        <taxon>Holothuria</taxon>
    </lineage>
</organism>
<proteinExistence type="predicted"/>
<feature type="signal peptide" evidence="1">
    <location>
        <begin position="1"/>
        <end position="19"/>
    </location>
</feature>
<accession>A0A9Q1GX52</accession>
<dbReference type="SMART" id="SM00696">
    <property type="entry name" value="DM9"/>
    <property type="match status" value="2"/>
</dbReference>
<comment type="caution">
    <text evidence="2">The sequence shown here is derived from an EMBL/GenBank/DDBJ whole genome shotgun (WGS) entry which is preliminary data.</text>
</comment>
<evidence type="ECO:0000256" key="1">
    <source>
        <dbReference type="SAM" id="SignalP"/>
    </source>
</evidence>
<dbReference type="AlphaFoldDB" id="A0A9Q1GX52"/>
<keyword evidence="3" id="KW-1185">Reference proteome</keyword>
<evidence type="ECO:0000313" key="3">
    <source>
        <dbReference type="Proteomes" id="UP001152320"/>
    </source>
</evidence>
<evidence type="ECO:0000313" key="2">
    <source>
        <dbReference type="EMBL" id="KAJ8027314.1"/>
    </source>
</evidence>
<name>A0A9Q1GX52_HOLLE</name>
<keyword evidence="1" id="KW-0732">Signal</keyword>
<feature type="chain" id="PRO_5040176771" evidence="1">
    <location>
        <begin position="20"/>
        <end position="361"/>
    </location>
</feature>
<dbReference type="Pfam" id="PF11901">
    <property type="entry name" value="DM9"/>
    <property type="match status" value="1"/>
</dbReference>
<dbReference type="Gene3D" id="2.170.15.10">
    <property type="entry name" value="Proaerolysin, chain A, domain 3"/>
    <property type="match status" value="1"/>
</dbReference>
<dbReference type="Proteomes" id="UP001152320">
    <property type="component" value="Chromosome 16"/>
</dbReference>
<dbReference type="SUPFAM" id="SSF56973">
    <property type="entry name" value="Aerolisin/ETX pore-forming domain"/>
    <property type="match status" value="1"/>
</dbReference>
<dbReference type="OrthoDB" id="1925699at2759"/>
<dbReference type="PANTHER" id="PTHR31649:SF1">
    <property type="entry name" value="FARNESOIC ACID O-METHYL TRANSFERASE DOMAIN-CONTAINING PROTEIN"/>
    <property type="match status" value="1"/>
</dbReference>
<dbReference type="InterPro" id="IPR006616">
    <property type="entry name" value="DM9_repeat"/>
</dbReference>
<dbReference type="PANTHER" id="PTHR31649">
    <property type="entry name" value="AGAP009604-PA"/>
    <property type="match status" value="1"/>
</dbReference>
<gene>
    <name evidence="2" type="ORF">HOLleu_32427</name>
</gene>
<dbReference type="EMBL" id="JAIZAY010000016">
    <property type="protein sequence ID" value="KAJ8027314.1"/>
    <property type="molecule type" value="Genomic_DNA"/>
</dbReference>